<evidence type="ECO:0000313" key="2">
    <source>
        <dbReference type="Proteomes" id="UP000244224"/>
    </source>
</evidence>
<dbReference type="EMBL" id="QBKP01000016">
    <property type="protein sequence ID" value="PTX46587.1"/>
    <property type="molecule type" value="Genomic_DNA"/>
</dbReference>
<reference evidence="1 2" key="1">
    <citation type="submission" date="2018-04" db="EMBL/GenBank/DDBJ databases">
        <title>Genomic Encyclopedia of Archaeal and Bacterial Type Strains, Phase II (KMG-II): from individual species to whole genera.</title>
        <authorList>
            <person name="Goeker M."/>
        </authorList>
    </citation>
    <scope>NUCLEOTIDE SEQUENCE [LARGE SCALE GENOMIC DNA]</scope>
    <source>
        <strain evidence="1 2">DSM 21823</strain>
    </source>
</reference>
<proteinExistence type="predicted"/>
<accession>A0A2T6ARZ6</accession>
<dbReference type="Proteomes" id="UP000244224">
    <property type="component" value="Unassembled WGS sequence"/>
</dbReference>
<comment type="caution">
    <text evidence="1">The sequence shown here is derived from an EMBL/GenBank/DDBJ whole genome shotgun (WGS) entry which is preliminary data.</text>
</comment>
<name>A0A2T6ARZ6_9RHOB</name>
<evidence type="ECO:0000313" key="1">
    <source>
        <dbReference type="EMBL" id="PTX46587.1"/>
    </source>
</evidence>
<sequence>MTFAPAPRSVWMRLAGLVLAMPFLLLSLVAQGYMPARGDDGVLRIVICSGQGPVSMLFDPETGELKPAPEVVDGRCSWAQAAVAVPVPEAPVVRLPLRLAAAFHPVAPDDLWRPAFDPLGIWARGPPRTV</sequence>
<gene>
    <name evidence="1" type="ORF">C8N34_11664</name>
</gene>
<organism evidence="1 2">
    <name type="scientific">Gemmobacter caeni</name>
    <dbReference type="NCBI Taxonomy" id="589035"/>
    <lineage>
        <taxon>Bacteria</taxon>
        <taxon>Pseudomonadati</taxon>
        <taxon>Pseudomonadota</taxon>
        <taxon>Alphaproteobacteria</taxon>
        <taxon>Rhodobacterales</taxon>
        <taxon>Paracoccaceae</taxon>
        <taxon>Gemmobacter</taxon>
    </lineage>
</organism>
<dbReference type="AlphaFoldDB" id="A0A2T6ARZ6"/>
<evidence type="ECO:0008006" key="3">
    <source>
        <dbReference type="Google" id="ProtNLM"/>
    </source>
</evidence>
<dbReference type="OrthoDB" id="7876907at2"/>
<keyword evidence="2" id="KW-1185">Reference proteome</keyword>
<protein>
    <recommendedName>
        <fullName evidence="3">DUF2946 family protein</fullName>
    </recommendedName>
</protein>
<dbReference type="RefSeq" id="WP_054303995.1">
    <property type="nucleotide sequence ID" value="NZ_QBKP01000016.1"/>
</dbReference>